<comment type="caution">
    <text evidence="2">The sequence shown here is derived from an EMBL/GenBank/DDBJ whole genome shotgun (WGS) entry which is preliminary data.</text>
</comment>
<dbReference type="OrthoDB" id="9791366at2"/>
<dbReference type="InterPro" id="IPR050228">
    <property type="entry name" value="Carboxylesterase_BioH"/>
</dbReference>
<sequence length="278" mass="30601">MTQFFTTTDGLKLAYDDRGSGHPVLCLPGLSRNMADFEPVVDQFADKARIIRLDLRGRGQSDHDPDYHNYNTIREGQDVLELLDHLGLANVTILGTSRGGLIAMGLAMGHPDRLQGVIFNDIGPVVEPAGLAHIFGYLGVVPEYRDHEDAAHKMAHAMAPDFANVPHETYLRHARALYAETESGVALRYDPLLRQSIMEQAADGALPDIWPLFDALKGFPTALIRGANSNILSAETAAEMCRRQPDMFFAEVPDRGHVPFLDEPEAVAVIDAYLEQIS</sequence>
<dbReference type="InterPro" id="IPR029058">
    <property type="entry name" value="AB_hydrolase_fold"/>
</dbReference>
<dbReference type="InterPro" id="IPR000073">
    <property type="entry name" value="AB_hydrolase_1"/>
</dbReference>
<dbReference type="PRINTS" id="PR00111">
    <property type="entry name" value="ABHYDROLASE"/>
</dbReference>
<dbReference type="Gene3D" id="3.40.50.1820">
    <property type="entry name" value="alpha/beta hydrolase"/>
    <property type="match status" value="1"/>
</dbReference>
<dbReference type="Pfam" id="PF00561">
    <property type="entry name" value="Abhydrolase_1"/>
    <property type="match status" value="1"/>
</dbReference>
<gene>
    <name evidence="2" type="ORF">CLV78_102608</name>
</gene>
<dbReference type="Proteomes" id="UP000239480">
    <property type="component" value="Unassembled WGS sequence"/>
</dbReference>
<dbReference type="PANTHER" id="PTHR43194">
    <property type="entry name" value="HYDROLASE ALPHA/BETA FOLD FAMILY"/>
    <property type="match status" value="1"/>
</dbReference>
<dbReference type="SUPFAM" id="SSF53474">
    <property type="entry name" value="alpha/beta-Hydrolases"/>
    <property type="match status" value="1"/>
</dbReference>
<keyword evidence="3" id="KW-1185">Reference proteome</keyword>
<proteinExistence type="predicted"/>
<evidence type="ECO:0000259" key="1">
    <source>
        <dbReference type="Pfam" id="PF00561"/>
    </source>
</evidence>
<protein>
    <submittedName>
        <fullName evidence="2">Pimeloyl-ACP methyl ester carboxylesterase</fullName>
    </submittedName>
</protein>
<feature type="domain" description="AB hydrolase-1" evidence="1">
    <location>
        <begin position="23"/>
        <end position="264"/>
    </location>
</feature>
<dbReference type="AlphaFoldDB" id="A0A2T0RW63"/>
<name>A0A2T0RW63_9RHOB</name>
<organism evidence="2 3">
    <name type="scientific">Aliiruegeria haliotis</name>
    <dbReference type="NCBI Taxonomy" id="1280846"/>
    <lineage>
        <taxon>Bacteria</taxon>
        <taxon>Pseudomonadati</taxon>
        <taxon>Pseudomonadota</taxon>
        <taxon>Alphaproteobacteria</taxon>
        <taxon>Rhodobacterales</taxon>
        <taxon>Roseobacteraceae</taxon>
        <taxon>Aliiruegeria</taxon>
    </lineage>
</organism>
<evidence type="ECO:0000313" key="3">
    <source>
        <dbReference type="Proteomes" id="UP000239480"/>
    </source>
</evidence>
<dbReference type="EMBL" id="PVTD01000002">
    <property type="protein sequence ID" value="PRY25429.1"/>
    <property type="molecule type" value="Genomic_DNA"/>
</dbReference>
<dbReference type="PANTHER" id="PTHR43194:SF2">
    <property type="entry name" value="PEROXISOMAL MEMBRANE PROTEIN LPX1"/>
    <property type="match status" value="1"/>
</dbReference>
<accession>A0A2T0RW63</accession>
<reference evidence="2 3" key="1">
    <citation type="submission" date="2018-03" db="EMBL/GenBank/DDBJ databases">
        <title>Genomic Encyclopedia of Archaeal and Bacterial Type Strains, Phase II (KMG-II): from individual species to whole genera.</title>
        <authorList>
            <person name="Goeker M."/>
        </authorList>
    </citation>
    <scope>NUCLEOTIDE SEQUENCE [LARGE SCALE GENOMIC DNA]</scope>
    <source>
        <strain evidence="2 3">DSM 29328</strain>
    </source>
</reference>
<evidence type="ECO:0000313" key="2">
    <source>
        <dbReference type="EMBL" id="PRY25429.1"/>
    </source>
</evidence>
<dbReference type="RefSeq" id="WP_106204320.1">
    <property type="nucleotide sequence ID" value="NZ_PVTD01000002.1"/>
</dbReference>